<feature type="region of interest" description="Disordered" evidence="1">
    <location>
        <begin position="163"/>
        <end position="196"/>
    </location>
</feature>
<evidence type="ECO:0000313" key="2">
    <source>
        <dbReference type="EMBL" id="TNN62653.1"/>
    </source>
</evidence>
<dbReference type="AlphaFoldDB" id="A0A4Z2HCB8"/>
<evidence type="ECO:0000256" key="1">
    <source>
        <dbReference type="SAM" id="MobiDB-lite"/>
    </source>
</evidence>
<dbReference type="EMBL" id="SRLO01000288">
    <property type="protein sequence ID" value="TNN62653.1"/>
    <property type="molecule type" value="Genomic_DNA"/>
</dbReference>
<keyword evidence="3" id="KW-1185">Reference proteome</keyword>
<proteinExistence type="predicted"/>
<feature type="compositionally biased region" description="Low complexity" evidence="1">
    <location>
        <begin position="180"/>
        <end position="196"/>
    </location>
</feature>
<name>A0A4Z2HCB8_9TELE</name>
<organism evidence="2 3">
    <name type="scientific">Liparis tanakae</name>
    <name type="common">Tanaka's snailfish</name>
    <dbReference type="NCBI Taxonomy" id="230148"/>
    <lineage>
        <taxon>Eukaryota</taxon>
        <taxon>Metazoa</taxon>
        <taxon>Chordata</taxon>
        <taxon>Craniata</taxon>
        <taxon>Vertebrata</taxon>
        <taxon>Euteleostomi</taxon>
        <taxon>Actinopterygii</taxon>
        <taxon>Neopterygii</taxon>
        <taxon>Teleostei</taxon>
        <taxon>Neoteleostei</taxon>
        <taxon>Acanthomorphata</taxon>
        <taxon>Eupercaria</taxon>
        <taxon>Perciformes</taxon>
        <taxon>Cottioidei</taxon>
        <taxon>Cottales</taxon>
        <taxon>Liparidae</taxon>
        <taxon>Liparis</taxon>
    </lineage>
</organism>
<evidence type="ECO:0000313" key="3">
    <source>
        <dbReference type="Proteomes" id="UP000314294"/>
    </source>
</evidence>
<reference evidence="2 3" key="1">
    <citation type="submission" date="2019-03" db="EMBL/GenBank/DDBJ databases">
        <title>First draft genome of Liparis tanakae, snailfish: a comprehensive survey of snailfish specific genes.</title>
        <authorList>
            <person name="Kim W."/>
            <person name="Song I."/>
            <person name="Jeong J.-H."/>
            <person name="Kim D."/>
            <person name="Kim S."/>
            <person name="Ryu S."/>
            <person name="Song J.Y."/>
            <person name="Lee S.K."/>
        </authorList>
    </citation>
    <scope>NUCLEOTIDE SEQUENCE [LARGE SCALE GENOMIC DNA]</scope>
    <source>
        <tissue evidence="2">Muscle</tissue>
    </source>
</reference>
<comment type="caution">
    <text evidence="2">The sequence shown here is derived from an EMBL/GenBank/DDBJ whole genome shotgun (WGS) entry which is preliminary data.</text>
</comment>
<gene>
    <name evidence="2" type="ORF">EYF80_027094</name>
</gene>
<accession>A0A4Z2HCB8</accession>
<dbReference type="Proteomes" id="UP000314294">
    <property type="component" value="Unassembled WGS sequence"/>
</dbReference>
<sequence length="384" mass="41513">MIEFKKCFMIGLQAEDQLAGLHVEEAQLPVCEGCDQVGRLTGHQVHRGRNSELLDTERYIYVKYEMKANIKKRQKNVKALLLSSLNTARAGDVVLASHSLTVPSAEQERRRWCALLYTKPQTESVCPHSAPRSIDGSGSGDTRRPESVPVPHLERVILRGRDQDGLHGVKGQSANPIKMAPQVSPASSPRPSSLSMASSAPIMNDFPEVGGKLASMSCSLDRFGPVERVRLIHDSPQSVPSPLPLDSGEVSISSGLDRKSKPFSASSVSGSSLVSILAGVVDDVGFFLRIWREHSGPFINSTETNSTRLCERADDDYFLTVLDSTLARSLPSLSSSSSSSLKSAAAFSMNLKASSTALLSESSAFLRSSNGGEITSDYKKAQYQ</sequence>
<protein>
    <submittedName>
        <fullName evidence="2">Uncharacterized protein</fullName>
    </submittedName>
</protein>
<feature type="region of interest" description="Disordered" evidence="1">
    <location>
        <begin position="125"/>
        <end position="147"/>
    </location>
</feature>